<evidence type="ECO:0000256" key="2">
    <source>
        <dbReference type="SAM" id="SignalP"/>
    </source>
</evidence>
<feature type="signal peptide" evidence="2">
    <location>
        <begin position="1"/>
        <end position="24"/>
    </location>
</feature>
<evidence type="ECO:0000313" key="3">
    <source>
        <dbReference type="EMBL" id="EGZ09123.1"/>
    </source>
</evidence>
<name>G5A718_PHYSP</name>
<dbReference type="AlphaFoldDB" id="G5A718"/>
<gene>
    <name evidence="3" type="ORF">PHYSODRAFT_339505</name>
</gene>
<evidence type="ECO:0008006" key="5">
    <source>
        <dbReference type="Google" id="ProtNLM"/>
    </source>
</evidence>
<dbReference type="InParanoid" id="G5A718"/>
<protein>
    <recommendedName>
        <fullName evidence="5">RxLR effector protein</fullName>
    </recommendedName>
</protein>
<keyword evidence="1" id="KW-0812">Transmembrane</keyword>
<dbReference type="KEGG" id="psoj:PHYSODRAFT_339505"/>
<keyword evidence="2" id="KW-0732">Signal</keyword>
<keyword evidence="1" id="KW-1133">Transmembrane helix</keyword>
<reference evidence="3 4" key="1">
    <citation type="journal article" date="2006" name="Science">
        <title>Phytophthora genome sequences uncover evolutionary origins and mechanisms of pathogenesis.</title>
        <authorList>
            <person name="Tyler B.M."/>
            <person name="Tripathy S."/>
            <person name="Zhang X."/>
            <person name="Dehal P."/>
            <person name="Jiang R.H."/>
            <person name="Aerts A."/>
            <person name="Arredondo F.D."/>
            <person name="Baxter L."/>
            <person name="Bensasson D."/>
            <person name="Beynon J.L."/>
            <person name="Chapman J."/>
            <person name="Damasceno C.M."/>
            <person name="Dorrance A.E."/>
            <person name="Dou D."/>
            <person name="Dickerman A.W."/>
            <person name="Dubchak I.L."/>
            <person name="Garbelotto M."/>
            <person name="Gijzen M."/>
            <person name="Gordon S.G."/>
            <person name="Govers F."/>
            <person name="Grunwald N.J."/>
            <person name="Huang W."/>
            <person name="Ivors K.L."/>
            <person name="Jones R.W."/>
            <person name="Kamoun S."/>
            <person name="Krampis K."/>
            <person name="Lamour K.H."/>
            <person name="Lee M.K."/>
            <person name="McDonald W.H."/>
            <person name="Medina M."/>
            <person name="Meijer H.J."/>
            <person name="Nordberg E.K."/>
            <person name="Maclean D.J."/>
            <person name="Ospina-Giraldo M.D."/>
            <person name="Morris P.F."/>
            <person name="Phuntumart V."/>
            <person name="Putnam N.H."/>
            <person name="Rash S."/>
            <person name="Rose J.K."/>
            <person name="Sakihama Y."/>
            <person name="Salamov A.A."/>
            <person name="Savidor A."/>
            <person name="Scheuring C.F."/>
            <person name="Smith B.M."/>
            <person name="Sobral B.W."/>
            <person name="Terry A."/>
            <person name="Torto-Alalibo T.A."/>
            <person name="Win J."/>
            <person name="Xu Z."/>
            <person name="Zhang H."/>
            <person name="Grigoriev I.V."/>
            <person name="Rokhsar D.S."/>
            <person name="Boore J.L."/>
        </authorList>
    </citation>
    <scope>NUCLEOTIDE SEQUENCE [LARGE SCALE GENOMIC DNA]</scope>
    <source>
        <strain evidence="3 4">P6497</strain>
    </source>
</reference>
<dbReference type="GeneID" id="20647755"/>
<keyword evidence="4" id="KW-1185">Reference proteome</keyword>
<feature type="transmembrane region" description="Helical" evidence="1">
    <location>
        <begin position="114"/>
        <end position="132"/>
    </location>
</feature>
<evidence type="ECO:0000313" key="4">
    <source>
        <dbReference type="Proteomes" id="UP000002640"/>
    </source>
</evidence>
<dbReference type="RefSeq" id="XP_009535756.1">
    <property type="nucleotide sequence ID" value="XM_009537461.1"/>
</dbReference>
<sequence>MRVHYLFALVVATYAATCNSVVNAENVPQLNDVVAAEADVAQFIGDARELTASNDWWVSDENEEERGLPGASFFSKLRGKASKVSQAKGGTEKLSNTQVKEVTAATANAKFLKILYGATLSALIIVGVTAMLK</sequence>
<keyword evidence="1" id="KW-0472">Membrane</keyword>
<organism evidence="3 4">
    <name type="scientific">Phytophthora sojae (strain P6497)</name>
    <name type="common">Soybean stem and root rot agent</name>
    <name type="synonym">Phytophthora megasperma f. sp. glycines</name>
    <dbReference type="NCBI Taxonomy" id="1094619"/>
    <lineage>
        <taxon>Eukaryota</taxon>
        <taxon>Sar</taxon>
        <taxon>Stramenopiles</taxon>
        <taxon>Oomycota</taxon>
        <taxon>Peronosporomycetes</taxon>
        <taxon>Peronosporales</taxon>
        <taxon>Peronosporaceae</taxon>
        <taxon>Phytophthora</taxon>
    </lineage>
</organism>
<proteinExistence type="predicted"/>
<feature type="chain" id="PRO_5003473017" description="RxLR effector protein" evidence="2">
    <location>
        <begin position="25"/>
        <end position="133"/>
    </location>
</feature>
<accession>G5A718</accession>
<dbReference type="EMBL" id="JH159160">
    <property type="protein sequence ID" value="EGZ09123.1"/>
    <property type="molecule type" value="Genomic_DNA"/>
</dbReference>
<dbReference type="Proteomes" id="UP000002640">
    <property type="component" value="Unassembled WGS sequence"/>
</dbReference>
<dbReference type="OMA" id="WWATDEE"/>
<evidence type="ECO:0000256" key="1">
    <source>
        <dbReference type="SAM" id="Phobius"/>
    </source>
</evidence>